<evidence type="ECO:0000256" key="2">
    <source>
        <dbReference type="ARBA" id="ARBA00010618"/>
    </source>
</evidence>
<comment type="subunit">
    <text evidence="3 10">Part of the 50S ribosomal subunit.</text>
</comment>
<evidence type="ECO:0000313" key="13">
    <source>
        <dbReference type="Proteomes" id="UP000663505"/>
    </source>
</evidence>
<evidence type="ECO:0000256" key="6">
    <source>
        <dbReference type="ARBA" id="ARBA00022980"/>
    </source>
</evidence>
<dbReference type="SMART" id="SM00739">
    <property type="entry name" value="KOW"/>
    <property type="match status" value="1"/>
</dbReference>
<dbReference type="NCBIfam" id="TIGR01079">
    <property type="entry name" value="rplX_bact"/>
    <property type="match status" value="1"/>
</dbReference>
<dbReference type="HAMAP" id="MF_01326_B">
    <property type="entry name" value="Ribosomal_uL24_B"/>
    <property type="match status" value="1"/>
</dbReference>
<evidence type="ECO:0000256" key="10">
    <source>
        <dbReference type="HAMAP-Rule" id="MF_01326"/>
    </source>
</evidence>
<comment type="similarity">
    <text evidence="2 10">Belongs to the universal ribosomal protein uL24 family.</text>
</comment>
<dbReference type="InterPro" id="IPR057264">
    <property type="entry name" value="Ribosomal_uL24_C"/>
</dbReference>
<feature type="domain" description="KOW" evidence="11">
    <location>
        <begin position="5"/>
        <end position="32"/>
    </location>
</feature>
<sequence length="107" mass="11637">MPKLSVKKGDKVVVIAGKDKTKSGVVLEVYPKDERVLVQGVNIVKRHTKPNMANPEGGIIEKEAPIHISNVQVADPKTGEATRVGHKLLEDGTKVRYAKKSGEVIDE</sequence>
<evidence type="ECO:0000256" key="7">
    <source>
        <dbReference type="ARBA" id="ARBA00023274"/>
    </source>
</evidence>
<keyword evidence="5 10" id="KW-0694">RNA-binding</keyword>
<dbReference type="GO" id="GO:0005840">
    <property type="term" value="C:ribosome"/>
    <property type="evidence" value="ECO:0007669"/>
    <property type="project" value="UniProtKB-KW"/>
</dbReference>
<dbReference type="Pfam" id="PF17136">
    <property type="entry name" value="ribosomal_L24"/>
    <property type="match status" value="1"/>
</dbReference>
<dbReference type="GO" id="GO:1990904">
    <property type="term" value="C:ribonucleoprotein complex"/>
    <property type="evidence" value="ECO:0007669"/>
    <property type="project" value="UniProtKB-KW"/>
</dbReference>
<dbReference type="GO" id="GO:0006412">
    <property type="term" value="P:translation"/>
    <property type="evidence" value="ECO:0007669"/>
    <property type="project" value="UniProtKB-UniRule"/>
</dbReference>
<evidence type="ECO:0000259" key="11">
    <source>
        <dbReference type="SMART" id="SM00739"/>
    </source>
</evidence>
<dbReference type="InterPro" id="IPR005824">
    <property type="entry name" value="KOW"/>
</dbReference>
<evidence type="ECO:0000256" key="8">
    <source>
        <dbReference type="ARBA" id="ARBA00035206"/>
    </source>
</evidence>
<evidence type="ECO:0000256" key="3">
    <source>
        <dbReference type="ARBA" id="ARBA00011838"/>
    </source>
</evidence>
<evidence type="ECO:0000256" key="9">
    <source>
        <dbReference type="ARBA" id="ARBA00058688"/>
    </source>
</evidence>
<dbReference type="InterPro" id="IPR041988">
    <property type="entry name" value="Ribosomal_uL24_KOW"/>
</dbReference>
<keyword evidence="13" id="KW-1185">Reference proteome</keyword>
<reference evidence="12 13" key="1">
    <citation type="submission" date="2021-02" db="EMBL/GenBank/DDBJ databases">
        <title>Alicyclobacillus curvatus sp. nov. and Alicyclobacillus mengziensis sp. nov., two acidophilic bacteria isolated from acid mine drainage.</title>
        <authorList>
            <person name="Huang Y."/>
        </authorList>
    </citation>
    <scope>NUCLEOTIDE SEQUENCE [LARGE SCALE GENOMIC DNA]</scope>
    <source>
        <strain evidence="12 13">S30H14</strain>
    </source>
</reference>
<dbReference type="GO" id="GO:0003735">
    <property type="term" value="F:structural constituent of ribosome"/>
    <property type="evidence" value="ECO:0007669"/>
    <property type="project" value="InterPro"/>
</dbReference>
<dbReference type="InterPro" id="IPR008991">
    <property type="entry name" value="Translation_prot_SH3-like_sf"/>
</dbReference>
<proteinExistence type="inferred from homology"/>
<dbReference type="Proteomes" id="UP000663505">
    <property type="component" value="Chromosome"/>
</dbReference>
<keyword evidence="6 10" id="KW-0689">Ribosomal protein</keyword>
<dbReference type="FunFam" id="2.30.30.30:FF:000004">
    <property type="entry name" value="50S ribosomal protein L24"/>
    <property type="match status" value="1"/>
</dbReference>
<dbReference type="KEGG" id="afx:JZ786_02935"/>
<gene>
    <name evidence="10 12" type="primary">rplX</name>
    <name evidence="12" type="ORF">JZ786_02935</name>
</gene>
<comment type="function">
    <text evidence="9 10">One of the proteins that surrounds the polypeptide exit tunnel on the outside of the subunit.</text>
</comment>
<dbReference type="PANTHER" id="PTHR12903">
    <property type="entry name" value="MITOCHONDRIAL RIBOSOMAL PROTEIN L24"/>
    <property type="match status" value="1"/>
</dbReference>
<dbReference type="EMBL" id="CP071182">
    <property type="protein sequence ID" value="QSO47999.1"/>
    <property type="molecule type" value="Genomic_DNA"/>
</dbReference>
<accession>A0A9X7W0B9</accession>
<dbReference type="InterPro" id="IPR003256">
    <property type="entry name" value="Ribosomal_uL24"/>
</dbReference>
<keyword evidence="7 10" id="KW-0687">Ribonucleoprotein</keyword>
<dbReference type="Pfam" id="PF00467">
    <property type="entry name" value="KOW"/>
    <property type="match status" value="1"/>
</dbReference>
<organism evidence="12 13">
    <name type="scientific">Alicyclobacillus mengziensis</name>
    <dbReference type="NCBI Taxonomy" id="2931921"/>
    <lineage>
        <taxon>Bacteria</taxon>
        <taxon>Bacillati</taxon>
        <taxon>Bacillota</taxon>
        <taxon>Bacilli</taxon>
        <taxon>Bacillales</taxon>
        <taxon>Alicyclobacillaceae</taxon>
        <taxon>Alicyclobacillus</taxon>
    </lineage>
</organism>
<dbReference type="RefSeq" id="WP_206657337.1">
    <property type="nucleotide sequence ID" value="NZ_CP071182.1"/>
</dbReference>
<comment type="function">
    <text evidence="1 10">One of two assembly initiator proteins, it binds directly to the 5'-end of the 23S rRNA, where it nucleates assembly of the 50S subunit.</text>
</comment>
<dbReference type="InterPro" id="IPR014722">
    <property type="entry name" value="Rib_uL2_dom2"/>
</dbReference>
<keyword evidence="4 10" id="KW-0699">rRNA-binding</keyword>
<evidence type="ECO:0000256" key="1">
    <source>
        <dbReference type="ARBA" id="ARBA00004072"/>
    </source>
</evidence>
<dbReference type="GO" id="GO:0019843">
    <property type="term" value="F:rRNA binding"/>
    <property type="evidence" value="ECO:0007669"/>
    <property type="project" value="UniProtKB-UniRule"/>
</dbReference>
<name>A0A9X7W0B9_9BACL</name>
<evidence type="ECO:0000256" key="5">
    <source>
        <dbReference type="ARBA" id="ARBA00022884"/>
    </source>
</evidence>
<evidence type="ECO:0000256" key="4">
    <source>
        <dbReference type="ARBA" id="ARBA00022730"/>
    </source>
</evidence>
<dbReference type="CDD" id="cd06089">
    <property type="entry name" value="KOW_RPL26"/>
    <property type="match status" value="1"/>
</dbReference>
<dbReference type="Gene3D" id="2.30.30.30">
    <property type="match status" value="1"/>
</dbReference>
<dbReference type="AlphaFoldDB" id="A0A9X7W0B9"/>
<evidence type="ECO:0000313" key="12">
    <source>
        <dbReference type="EMBL" id="QSO47999.1"/>
    </source>
</evidence>
<protein>
    <recommendedName>
        <fullName evidence="8 10">Large ribosomal subunit protein uL24</fullName>
    </recommendedName>
</protein>
<dbReference type="SUPFAM" id="SSF50104">
    <property type="entry name" value="Translation proteins SH3-like domain"/>
    <property type="match status" value="1"/>
</dbReference>